<protein>
    <submittedName>
        <fullName evidence="9">PLD nuclease N-terminal domain-containing protein</fullName>
    </submittedName>
</protein>
<dbReference type="RefSeq" id="WP_056060843.1">
    <property type="nucleotide sequence ID" value="NZ_FMYN01000002.1"/>
</dbReference>
<sequence>MNTDFSALSHIDWERFLPLLLIYISINLILLSCACIDWFRRKDRIATPTTWLLIILLVQPIGSILYFVLGRRMTA</sequence>
<comment type="subcellular location">
    <subcellularLocation>
        <location evidence="1">Cell membrane</location>
        <topology evidence="1">Multi-pass membrane protein</topology>
    </subcellularLocation>
</comment>
<keyword evidence="5 6" id="KW-0472">Membrane</keyword>
<dbReference type="Pfam" id="PF13396">
    <property type="entry name" value="PLDc_N"/>
    <property type="match status" value="1"/>
</dbReference>
<feature type="transmembrane region" description="Helical" evidence="6">
    <location>
        <begin position="51"/>
        <end position="69"/>
    </location>
</feature>
<dbReference type="GeneID" id="88811397"/>
<accession>A0A0V8GHA5</accession>
<feature type="domain" description="Cardiolipin synthase N-terminal" evidence="7">
    <location>
        <begin position="34"/>
        <end position="71"/>
    </location>
</feature>
<organism evidence="8 10">
    <name type="scientific">Exiguobacterium indicum</name>
    <dbReference type="NCBI Taxonomy" id="296995"/>
    <lineage>
        <taxon>Bacteria</taxon>
        <taxon>Bacillati</taxon>
        <taxon>Bacillota</taxon>
        <taxon>Bacilli</taxon>
        <taxon>Bacillales</taxon>
        <taxon>Bacillales Family XII. Incertae Sedis</taxon>
        <taxon>Exiguobacterium</taxon>
    </lineage>
</organism>
<reference evidence="9 11" key="2">
    <citation type="submission" date="2023-12" db="EMBL/GenBank/DDBJ databases">
        <authorList>
            <person name="Easwaran N."/>
            <person name="Lazarus H.P.S."/>
        </authorList>
    </citation>
    <scope>NUCLEOTIDE SEQUENCE [LARGE SCALE GENOMIC DNA]</scope>
    <source>
        <strain evidence="9 11">VIT-2023</strain>
    </source>
</reference>
<evidence type="ECO:0000256" key="4">
    <source>
        <dbReference type="ARBA" id="ARBA00022989"/>
    </source>
</evidence>
<dbReference type="EMBL" id="JBAWKY010000002">
    <property type="protein sequence ID" value="MEI4462866.1"/>
    <property type="molecule type" value="Genomic_DNA"/>
</dbReference>
<feature type="transmembrane region" description="Helical" evidence="6">
    <location>
        <begin position="20"/>
        <end position="39"/>
    </location>
</feature>
<dbReference type="InterPro" id="IPR027379">
    <property type="entry name" value="CLS_N"/>
</dbReference>
<keyword evidence="11" id="KW-1185">Reference proteome</keyword>
<dbReference type="AlphaFoldDB" id="A0A0V8GHA5"/>
<dbReference type="Proteomes" id="UP001387110">
    <property type="component" value="Unassembled WGS sequence"/>
</dbReference>
<evidence type="ECO:0000313" key="9">
    <source>
        <dbReference type="EMBL" id="MEI4462866.1"/>
    </source>
</evidence>
<proteinExistence type="predicted"/>
<dbReference type="OrthoDB" id="3243324at2"/>
<evidence type="ECO:0000256" key="2">
    <source>
        <dbReference type="ARBA" id="ARBA00022475"/>
    </source>
</evidence>
<evidence type="ECO:0000313" key="10">
    <source>
        <dbReference type="Proteomes" id="UP000053797"/>
    </source>
</evidence>
<keyword evidence="2" id="KW-1003">Cell membrane</keyword>
<evidence type="ECO:0000259" key="7">
    <source>
        <dbReference type="Pfam" id="PF13396"/>
    </source>
</evidence>
<evidence type="ECO:0000256" key="5">
    <source>
        <dbReference type="ARBA" id="ARBA00023136"/>
    </source>
</evidence>
<dbReference type="EMBL" id="LNQL01000002">
    <property type="protein sequence ID" value="KSU49586.1"/>
    <property type="molecule type" value="Genomic_DNA"/>
</dbReference>
<keyword evidence="4 6" id="KW-1133">Transmembrane helix</keyword>
<dbReference type="GO" id="GO:0005886">
    <property type="term" value="C:plasma membrane"/>
    <property type="evidence" value="ECO:0007669"/>
    <property type="project" value="UniProtKB-SubCell"/>
</dbReference>
<evidence type="ECO:0000313" key="11">
    <source>
        <dbReference type="Proteomes" id="UP001387110"/>
    </source>
</evidence>
<dbReference type="Proteomes" id="UP000053797">
    <property type="component" value="Unassembled WGS sequence"/>
</dbReference>
<gene>
    <name evidence="8" type="ORF">AS033_09500</name>
    <name evidence="9" type="ORF">SZL87_10550</name>
</gene>
<reference evidence="8 10" key="1">
    <citation type="journal article" date="2015" name="Int. J. Syst. Evol. Microbiol.">
        <title>Exiguobacterium enclense sp. nov., isolated from sediment.</title>
        <authorList>
            <person name="Dastager S.G."/>
            <person name="Mawlankar R."/>
            <person name="Sonalkar V.V."/>
            <person name="Thorat M.N."/>
            <person name="Mual P."/>
            <person name="Verma A."/>
            <person name="Krishnamurthi S."/>
            <person name="Tang S.K."/>
            <person name="Li W.J."/>
        </authorList>
    </citation>
    <scope>NUCLEOTIDE SEQUENCE [LARGE SCALE GENOMIC DNA]</scope>
    <source>
        <strain evidence="8 10">NIO-1109</strain>
    </source>
</reference>
<evidence type="ECO:0000256" key="6">
    <source>
        <dbReference type="SAM" id="Phobius"/>
    </source>
</evidence>
<comment type="caution">
    <text evidence="8">The sequence shown here is derived from an EMBL/GenBank/DDBJ whole genome shotgun (WGS) entry which is preliminary data.</text>
</comment>
<evidence type="ECO:0000313" key="8">
    <source>
        <dbReference type="EMBL" id="KSU49586.1"/>
    </source>
</evidence>
<keyword evidence="3 6" id="KW-0812">Transmembrane</keyword>
<evidence type="ECO:0000256" key="1">
    <source>
        <dbReference type="ARBA" id="ARBA00004651"/>
    </source>
</evidence>
<name>A0A0V8GHA5_9BACL</name>
<evidence type="ECO:0000256" key="3">
    <source>
        <dbReference type="ARBA" id="ARBA00022692"/>
    </source>
</evidence>